<keyword evidence="6 12" id="KW-0479">Metal-binding</keyword>
<keyword evidence="7 12" id="KW-0863">Zinc-finger</keyword>
<dbReference type="PANTHER" id="PTHR12998:SF0">
    <property type="entry name" value="TRNA:M(4)X MODIFICATION ENZYME TRM13 HOMOLOG"/>
    <property type="match status" value="1"/>
</dbReference>
<dbReference type="EMBL" id="JACMRX010000005">
    <property type="protein sequence ID" value="KAF7988624.1"/>
    <property type="molecule type" value="Genomic_DNA"/>
</dbReference>
<comment type="catalytic activity">
    <reaction evidence="9 12">
        <text>cytidine(4) in tRNA(Pro) + S-adenosyl-L-methionine = 2'-O-methylcytidine(4) in tRNA(Pro) + S-adenosyl-L-homocysteine + H(+)</text>
        <dbReference type="Rhea" id="RHEA:32767"/>
        <dbReference type="Rhea" id="RHEA-COMP:10397"/>
        <dbReference type="Rhea" id="RHEA-COMP:10398"/>
        <dbReference type="ChEBI" id="CHEBI:15378"/>
        <dbReference type="ChEBI" id="CHEBI:57856"/>
        <dbReference type="ChEBI" id="CHEBI:59789"/>
        <dbReference type="ChEBI" id="CHEBI:74495"/>
        <dbReference type="ChEBI" id="CHEBI:82748"/>
        <dbReference type="EC" id="2.1.1.225"/>
    </reaction>
</comment>
<dbReference type="GO" id="GO:0030488">
    <property type="term" value="P:tRNA methylation"/>
    <property type="evidence" value="ECO:0007669"/>
    <property type="project" value="InterPro"/>
</dbReference>
<gene>
    <name evidence="14" type="ORF">HCN44_001197</name>
</gene>
<evidence type="ECO:0000256" key="5">
    <source>
        <dbReference type="ARBA" id="ARBA00022694"/>
    </source>
</evidence>
<reference evidence="14 15" key="1">
    <citation type="submission" date="2020-08" db="EMBL/GenBank/DDBJ databases">
        <title>Aphidius gifuensis genome sequencing and assembly.</title>
        <authorList>
            <person name="Du Z."/>
        </authorList>
    </citation>
    <scope>NUCLEOTIDE SEQUENCE [LARGE SCALE GENOMIC DNA]</scope>
    <source>
        <strain evidence="14">YNYX2018</strain>
        <tissue evidence="14">Adults</tissue>
    </source>
</reference>
<comment type="catalytic activity">
    <reaction evidence="10 12">
        <text>cytidine(4) in tRNA(Gly)(GCC) + S-adenosyl-L-methionine = 2'-O-methylcytidine(4) in tRNA(Gly)(GCC) + S-adenosyl-L-homocysteine + H(+)</text>
        <dbReference type="Rhea" id="RHEA:43192"/>
        <dbReference type="Rhea" id="RHEA-COMP:10399"/>
        <dbReference type="Rhea" id="RHEA-COMP:10400"/>
        <dbReference type="ChEBI" id="CHEBI:15378"/>
        <dbReference type="ChEBI" id="CHEBI:57856"/>
        <dbReference type="ChEBI" id="CHEBI:59789"/>
        <dbReference type="ChEBI" id="CHEBI:74495"/>
        <dbReference type="ChEBI" id="CHEBI:82748"/>
        <dbReference type="EC" id="2.1.1.225"/>
    </reaction>
</comment>
<dbReference type="InterPro" id="IPR007871">
    <property type="entry name" value="Methyltransferase_TRM13"/>
</dbReference>
<dbReference type="GO" id="GO:0106050">
    <property type="term" value="F:tRNA 2'-O-methyltransferase activity"/>
    <property type="evidence" value="ECO:0007669"/>
    <property type="project" value="UniProtKB-UniRule"/>
</dbReference>
<evidence type="ECO:0000259" key="13">
    <source>
        <dbReference type="PROSITE" id="PS51800"/>
    </source>
</evidence>
<dbReference type="Pfam" id="PF05253">
    <property type="entry name" value="zf-U11-48K"/>
    <property type="match status" value="1"/>
</dbReference>
<evidence type="ECO:0000256" key="7">
    <source>
        <dbReference type="ARBA" id="ARBA00022771"/>
    </source>
</evidence>
<keyword evidence="8 12" id="KW-0862">Zinc</keyword>
<dbReference type="Pfam" id="PF05206">
    <property type="entry name" value="TRM13"/>
    <property type="match status" value="1"/>
</dbReference>
<evidence type="ECO:0000256" key="12">
    <source>
        <dbReference type="RuleBase" id="RU367103"/>
    </source>
</evidence>
<dbReference type="GO" id="GO:0008270">
    <property type="term" value="F:zinc ion binding"/>
    <property type="evidence" value="ECO:0007669"/>
    <property type="project" value="UniProtKB-KW"/>
</dbReference>
<evidence type="ECO:0000256" key="8">
    <source>
        <dbReference type="ARBA" id="ARBA00022833"/>
    </source>
</evidence>
<dbReference type="InterPro" id="IPR022776">
    <property type="entry name" value="TRM13/UPF0224_CHHC_Znf_dom"/>
</dbReference>
<dbReference type="Pfam" id="PF11722">
    <property type="entry name" value="zf-TRM13_CCCH"/>
    <property type="match status" value="1"/>
</dbReference>
<sequence>MSNIKELMTRKENCHYFVQRKERYCRMSTKEGNNFCGEHIYLSTEDDTSKQKNIKDKRIPCPLDNSHTCSEVKLAKHLKVCNAKKLMDASPGYIIDGINSGDNLNIEHKALSDLDQQVVDNIIRKVEIAYDKLPSVDELILKHDVLASELKNPLYGKNVKKHLIQNSSLLAHIERAGLAKDDTCFIEFGAGKGKLTYWLAQMLKNSEKTTIMLVDRSSHRHKNDNRLKNGQSTVNVIRIRADIADLCLSKIDEIKTIKHKVGIAKHLCGAATDLTIRCLSKLMEDDSNSGVAGLVVAFCCHHQCNYGSYTGKKFLETSGFTPEDFTILCSIASWATCGFSKIPKDKMDSSIDQITQKMEFDRKESIGRKVKSLLNWGRIEYLKNLGFQSSLYFYTTRDISLENVCVVATRKN</sequence>
<proteinExistence type="inferred from homology"/>
<comment type="similarity">
    <text evidence="1 12">Belongs to the methyltransferase TRM13 family.</text>
</comment>
<dbReference type="InterPro" id="IPR021721">
    <property type="entry name" value="Znf_CCCH-type_TRM13"/>
</dbReference>
<evidence type="ECO:0000256" key="2">
    <source>
        <dbReference type="ARBA" id="ARBA00022603"/>
    </source>
</evidence>
<keyword evidence="3 12" id="KW-0808">Transferase</keyword>
<dbReference type="InterPro" id="IPR039044">
    <property type="entry name" value="Trm13"/>
</dbReference>
<evidence type="ECO:0000256" key="6">
    <source>
        <dbReference type="ARBA" id="ARBA00022723"/>
    </source>
</evidence>
<dbReference type="OrthoDB" id="258806at2759"/>
<dbReference type="Proteomes" id="UP000639338">
    <property type="component" value="Unassembled WGS sequence"/>
</dbReference>
<name>A0A835CMP5_APHGI</name>
<evidence type="ECO:0000256" key="4">
    <source>
        <dbReference type="ARBA" id="ARBA00022691"/>
    </source>
</evidence>
<organism evidence="14 15">
    <name type="scientific">Aphidius gifuensis</name>
    <name type="common">Parasitoid wasp</name>
    <dbReference type="NCBI Taxonomy" id="684658"/>
    <lineage>
        <taxon>Eukaryota</taxon>
        <taxon>Metazoa</taxon>
        <taxon>Ecdysozoa</taxon>
        <taxon>Arthropoda</taxon>
        <taxon>Hexapoda</taxon>
        <taxon>Insecta</taxon>
        <taxon>Pterygota</taxon>
        <taxon>Neoptera</taxon>
        <taxon>Endopterygota</taxon>
        <taxon>Hymenoptera</taxon>
        <taxon>Apocrita</taxon>
        <taxon>Ichneumonoidea</taxon>
        <taxon>Braconidae</taxon>
        <taxon>Aphidiinae</taxon>
        <taxon>Aphidius</taxon>
    </lineage>
</organism>
<keyword evidence="4 12" id="KW-0949">S-adenosyl-L-methionine</keyword>
<dbReference type="EC" id="2.1.1.225" evidence="12"/>
<keyword evidence="15" id="KW-1185">Reference proteome</keyword>
<evidence type="ECO:0000313" key="14">
    <source>
        <dbReference type="EMBL" id="KAF7988624.1"/>
    </source>
</evidence>
<evidence type="ECO:0000256" key="10">
    <source>
        <dbReference type="ARBA" id="ARBA00048635"/>
    </source>
</evidence>
<comment type="function">
    <text evidence="12">tRNA methylase which 2'-O-methylates cytidine(4) in tRNA(Pro) and tRNA(Gly)(GCC), and adenosine(4) in tRNA(His).</text>
</comment>
<evidence type="ECO:0000256" key="1">
    <source>
        <dbReference type="ARBA" id="ARBA00005265"/>
    </source>
</evidence>
<protein>
    <recommendedName>
        <fullName evidence="12">tRNA:m(4)X modification enzyme TRM13</fullName>
        <ecNumber evidence="12">2.1.1.225</ecNumber>
    </recommendedName>
</protein>
<evidence type="ECO:0000256" key="11">
    <source>
        <dbReference type="ARBA" id="ARBA00049393"/>
    </source>
</evidence>
<comment type="catalytic activity">
    <reaction evidence="11 12">
        <text>adenosine(4) in tRNA(His) + S-adenosyl-L-methionine = 2'-O-methyladenosine(4) in tRNA(His) + S-adenosyl-L-homocysteine + H(+)</text>
        <dbReference type="Rhea" id="RHEA:43196"/>
        <dbReference type="Rhea" id="RHEA-COMP:10401"/>
        <dbReference type="Rhea" id="RHEA-COMP:10402"/>
        <dbReference type="ChEBI" id="CHEBI:15378"/>
        <dbReference type="ChEBI" id="CHEBI:57856"/>
        <dbReference type="ChEBI" id="CHEBI:59789"/>
        <dbReference type="ChEBI" id="CHEBI:74411"/>
        <dbReference type="ChEBI" id="CHEBI:74477"/>
        <dbReference type="EC" id="2.1.1.225"/>
    </reaction>
</comment>
<keyword evidence="2 12" id="KW-0489">Methyltransferase</keyword>
<feature type="domain" description="CHHC U11-48K-type" evidence="13">
    <location>
        <begin position="58"/>
        <end position="85"/>
    </location>
</feature>
<dbReference type="PANTHER" id="PTHR12998">
    <property type="entry name" value="TRNA:M(4)X MODIFICATION ENZYME TRM13 HOMOLOG"/>
    <property type="match status" value="1"/>
</dbReference>
<comment type="caution">
    <text evidence="14">The sequence shown here is derived from an EMBL/GenBank/DDBJ whole genome shotgun (WGS) entry which is preliminary data.</text>
</comment>
<dbReference type="AlphaFoldDB" id="A0A835CMP5"/>
<dbReference type="PROSITE" id="PS51800">
    <property type="entry name" value="ZF_CHHC_U11_48K"/>
    <property type="match status" value="1"/>
</dbReference>
<evidence type="ECO:0000313" key="15">
    <source>
        <dbReference type="Proteomes" id="UP000639338"/>
    </source>
</evidence>
<keyword evidence="5 12" id="KW-0819">tRNA processing</keyword>
<evidence type="ECO:0000256" key="9">
    <source>
        <dbReference type="ARBA" id="ARBA00048165"/>
    </source>
</evidence>
<evidence type="ECO:0000256" key="3">
    <source>
        <dbReference type="ARBA" id="ARBA00022679"/>
    </source>
</evidence>
<accession>A0A835CMP5</accession>